<protein>
    <recommendedName>
        <fullName evidence="6">Small ribosomal subunit protein mS23</fullName>
    </recommendedName>
    <alternativeName>
        <fullName evidence="7">37S ribosomal protein S25, mitochondrial</fullName>
    </alternativeName>
</protein>
<dbReference type="GO" id="GO:0003735">
    <property type="term" value="F:structural constituent of ribosome"/>
    <property type="evidence" value="ECO:0007669"/>
    <property type="project" value="InterPro"/>
</dbReference>
<dbReference type="Pfam" id="PF13741">
    <property type="entry name" value="MRP-S25"/>
    <property type="match status" value="1"/>
</dbReference>
<comment type="caution">
    <text evidence="8">The sequence shown here is derived from an EMBL/GenBank/DDBJ whole genome shotgun (WGS) entry which is preliminary data.</text>
</comment>
<evidence type="ECO:0000313" key="9">
    <source>
        <dbReference type="Proteomes" id="UP000092321"/>
    </source>
</evidence>
<evidence type="ECO:0000256" key="2">
    <source>
        <dbReference type="ARBA" id="ARBA00009864"/>
    </source>
</evidence>
<keyword evidence="4" id="KW-0496">Mitochondrion</keyword>
<reference evidence="9" key="1">
    <citation type="journal article" date="2016" name="Proc. Natl. Acad. Sci. U.S.A.">
        <title>Comparative genomics of biotechnologically important yeasts.</title>
        <authorList>
            <person name="Riley R."/>
            <person name="Haridas S."/>
            <person name="Wolfe K.H."/>
            <person name="Lopes M.R."/>
            <person name="Hittinger C.T."/>
            <person name="Goeker M."/>
            <person name="Salamov A.A."/>
            <person name="Wisecaver J.H."/>
            <person name="Long T.M."/>
            <person name="Calvey C.H."/>
            <person name="Aerts A.L."/>
            <person name="Barry K.W."/>
            <person name="Choi C."/>
            <person name="Clum A."/>
            <person name="Coughlan A.Y."/>
            <person name="Deshpande S."/>
            <person name="Douglass A.P."/>
            <person name="Hanson S.J."/>
            <person name="Klenk H.-P."/>
            <person name="LaButti K.M."/>
            <person name="Lapidus A."/>
            <person name="Lindquist E.A."/>
            <person name="Lipzen A.M."/>
            <person name="Meier-Kolthoff J.P."/>
            <person name="Ohm R.A."/>
            <person name="Otillar R.P."/>
            <person name="Pangilinan J.L."/>
            <person name="Peng Y."/>
            <person name="Rokas A."/>
            <person name="Rosa C.A."/>
            <person name="Scheuner C."/>
            <person name="Sibirny A.A."/>
            <person name="Slot J.C."/>
            <person name="Stielow J.B."/>
            <person name="Sun H."/>
            <person name="Kurtzman C.P."/>
            <person name="Blackwell M."/>
            <person name="Grigoriev I.V."/>
            <person name="Jeffries T.W."/>
        </authorList>
    </citation>
    <scope>NUCLEOTIDE SEQUENCE [LARGE SCALE GENOMIC DNA]</scope>
    <source>
        <strain evidence="9">NRRL Y-1626</strain>
    </source>
</reference>
<organism evidence="8 9">
    <name type="scientific">Hanseniaspora valbyensis NRRL Y-1626</name>
    <dbReference type="NCBI Taxonomy" id="766949"/>
    <lineage>
        <taxon>Eukaryota</taxon>
        <taxon>Fungi</taxon>
        <taxon>Dikarya</taxon>
        <taxon>Ascomycota</taxon>
        <taxon>Saccharomycotina</taxon>
        <taxon>Saccharomycetes</taxon>
        <taxon>Saccharomycodales</taxon>
        <taxon>Saccharomycodaceae</taxon>
        <taxon>Hanseniaspora</taxon>
    </lineage>
</organism>
<evidence type="ECO:0000256" key="6">
    <source>
        <dbReference type="ARBA" id="ARBA00035137"/>
    </source>
</evidence>
<evidence type="ECO:0000256" key="5">
    <source>
        <dbReference type="ARBA" id="ARBA00023274"/>
    </source>
</evidence>
<evidence type="ECO:0000256" key="7">
    <source>
        <dbReference type="ARBA" id="ARBA00035421"/>
    </source>
</evidence>
<dbReference type="GO" id="GO:0005763">
    <property type="term" value="C:mitochondrial small ribosomal subunit"/>
    <property type="evidence" value="ECO:0007669"/>
    <property type="project" value="InterPro"/>
</dbReference>
<comment type="subcellular location">
    <subcellularLocation>
        <location evidence="1">Mitochondrion</location>
    </subcellularLocation>
</comment>
<proteinExistence type="inferred from homology"/>
<name>A0A1B7TA39_9ASCO</name>
<dbReference type="PANTHER" id="PTHR37799">
    <property type="entry name" value="37S RIBOSOMAL PROTEIN S25, MITOCHONDRIAL"/>
    <property type="match status" value="1"/>
</dbReference>
<evidence type="ECO:0000256" key="4">
    <source>
        <dbReference type="ARBA" id="ARBA00023128"/>
    </source>
</evidence>
<dbReference type="AlphaFoldDB" id="A0A1B7TA39"/>
<sequence>MSKKFKTTRDLIRIANERIQARVYEVKPVWYDSIMKYPPLYQKNKTHELNKKNTFLPSFRTRTPSLFTNSNKTPGNKNLLKKQTQMYTKNKVFSENQSAGLQFVEDKIKMKFYDQHPWELTNPKILIEQQNNILNLDLEWSKVNPTGKQLDGDSVAQRTIYIMNNENMNLFDAYNKALLEFYERRIEEEFEMSVAIEESEMFGMLYNDYNNGVVDTQYLKEQKDLMKWKEEALANVLTEN</sequence>
<evidence type="ECO:0000313" key="8">
    <source>
        <dbReference type="EMBL" id="OBA25570.1"/>
    </source>
</evidence>
<gene>
    <name evidence="8" type="ORF">HANVADRAFT_26831</name>
</gene>
<keyword evidence="5" id="KW-0687">Ribonucleoprotein</keyword>
<accession>A0A1B7TA39</accession>
<dbReference type="InterPro" id="IPR016939">
    <property type="entry name" value="Ribosomal_mS23_fun"/>
</dbReference>
<keyword evidence="9" id="KW-1185">Reference proteome</keyword>
<dbReference type="Proteomes" id="UP000092321">
    <property type="component" value="Unassembled WGS sequence"/>
</dbReference>
<dbReference type="EMBL" id="LXPE01000071">
    <property type="protein sequence ID" value="OBA25570.1"/>
    <property type="molecule type" value="Genomic_DNA"/>
</dbReference>
<evidence type="ECO:0000256" key="3">
    <source>
        <dbReference type="ARBA" id="ARBA00022980"/>
    </source>
</evidence>
<evidence type="ECO:0000256" key="1">
    <source>
        <dbReference type="ARBA" id="ARBA00004173"/>
    </source>
</evidence>
<comment type="similarity">
    <text evidence="2">Belongs to the mitochondrion-specific ribosomal protein mS23 family.</text>
</comment>
<dbReference type="OrthoDB" id="5542239at2759"/>
<dbReference type="PANTHER" id="PTHR37799:SF1">
    <property type="entry name" value="SMALL RIBOSOMAL SUBUNIT PROTEIN MS23"/>
    <property type="match status" value="1"/>
</dbReference>
<keyword evidence="3" id="KW-0689">Ribosomal protein</keyword>